<evidence type="ECO:0000256" key="5">
    <source>
        <dbReference type="ARBA" id="ARBA00022692"/>
    </source>
</evidence>
<keyword evidence="15" id="KW-1185">Reference proteome</keyword>
<dbReference type="GO" id="GO:0006826">
    <property type="term" value="P:iron ion transport"/>
    <property type="evidence" value="ECO:0007669"/>
    <property type="project" value="UniProtKB-KW"/>
</dbReference>
<dbReference type="Pfam" id="PF07715">
    <property type="entry name" value="Plug"/>
    <property type="match status" value="1"/>
</dbReference>
<dbReference type="PROSITE" id="PS52016">
    <property type="entry name" value="TONB_DEPENDENT_REC_3"/>
    <property type="match status" value="1"/>
</dbReference>
<name>A0A2G4YR47_9PROT</name>
<evidence type="ECO:0000256" key="1">
    <source>
        <dbReference type="ARBA" id="ARBA00004571"/>
    </source>
</evidence>
<evidence type="ECO:0000256" key="11">
    <source>
        <dbReference type="RuleBase" id="RU003357"/>
    </source>
</evidence>
<dbReference type="Gene3D" id="2.40.170.20">
    <property type="entry name" value="TonB-dependent receptor, beta-barrel domain"/>
    <property type="match status" value="1"/>
</dbReference>
<keyword evidence="4" id="KW-0406">Ion transport</keyword>
<dbReference type="Gene3D" id="3.55.50.30">
    <property type="match status" value="1"/>
</dbReference>
<evidence type="ECO:0000256" key="12">
    <source>
        <dbReference type="SAM" id="SignalP"/>
    </source>
</evidence>
<evidence type="ECO:0000259" key="13">
    <source>
        <dbReference type="SMART" id="SM00965"/>
    </source>
</evidence>
<protein>
    <recommendedName>
        <fullName evidence="13">Secretin/TonB short N-terminal domain-containing protein</fullName>
    </recommendedName>
</protein>
<feature type="chain" id="PRO_5013680245" description="Secretin/TonB short N-terminal domain-containing protein" evidence="12">
    <location>
        <begin position="25"/>
        <end position="1066"/>
    </location>
</feature>
<keyword evidence="12" id="KW-0732">Signal</keyword>
<dbReference type="SMART" id="SM00965">
    <property type="entry name" value="STN"/>
    <property type="match status" value="1"/>
</dbReference>
<comment type="caution">
    <text evidence="14">The sequence shown here is derived from an EMBL/GenBank/DDBJ whole genome shotgun (WGS) entry which is preliminary data.</text>
</comment>
<evidence type="ECO:0000313" key="14">
    <source>
        <dbReference type="EMBL" id="PHZ84801.1"/>
    </source>
</evidence>
<sequence length="1066" mass="118297">MSLSISKVLLVSLASTLFVHQAQADQKRFIFDIRNQSLSQALLRLAQMTGIQLLYISDIAQNVRAPSLIGIYSAEEALPILLQDSNLEAIFINENTIIVKGPTPQDDAQIAALGLSDNFGDHDVDVIQDYQEITGADRYKFMEEIITTGQLVKYPDFHSSSPTIALHYQNFSSNGDLTNDEILNVLPQIIPHATPNTNNSGTNDGSSTVNLRHLGISRTLVLLNGRRLPGANMSGYADISMIPSSLIDRIDIVTGGASAIYGSGAIAGVVNFIHDNHAKGLNVRAQAGISELGDAEQFSLSTAYGQSFANDNGHFSLFAEYNKRGSYTEGDRDISKNSTHVSNGKIVETGANTVPGGRYTYSGTSKDVSPDAISPDLLPWFQENFPVKDNGDIIVNRLIRFTPDGKPLPFIFEDHNIILSDYIYLQNPYQRASFFGFADYQIAEDLTFFSEVSYTYSYHDRLLAPYSLSNLYISESHPNISPEFAEVVRLLEGEDPDNRIRVRTRIPEGGSRRYTQNRHYGRLVSGLKGQLSAAWDFEGYINYGLLRRQRIHRNGYSRINLQNALGCPISSSDTNLYPDDCPEELLFPDGVRINPFGAGNISDEEIKYLQGTPLISHVKTDQLSAAFHLTGTVNHFLAATPILIATGLEYRYEKASRDVDPRLGTGEMIGFNEEIGYTGSFNVQEAFAEVGIPLLANRPFFHKLDFTGGVRLSHYSTAGNVLAWRVGLNWKIIEGLRLRGEFQRAVRAPSIHELYRKSAEGFPDFIDPCAGAIGEVEIFCHDLGVADVSQLRTGQHQVSSFSSGNIELQEEVSNTYTAGIMWNPSVIPNLILSADYYDISLDNSISPPSPTDVANLCIASRDVTSLHCQSVTRDSRGRVTRIDRQYDNLLINRRTGIDLEINFGFKLEEIGFKPNSGSIDMRLMGGWILSSEDQASQNAPLIDCAGYVDDALCGRAIPEFKSIFWLTYKQKNLQTTLRWRWLSRLTDGILLHDPTAQPVIPHVAPYHYFDLLGNYKVSHNLEVYGGIRNLTDKQPPLIESEVGAGTDPATYDTRGRFFFLGINKSF</sequence>
<keyword evidence="6" id="KW-0408">Iron</keyword>
<dbReference type="InterPro" id="IPR039426">
    <property type="entry name" value="TonB-dep_rcpt-like"/>
</dbReference>
<keyword evidence="3 10" id="KW-1134">Transmembrane beta strand</keyword>
<dbReference type="GO" id="GO:0009279">
    <property type="term" value="C:cell outer membrane"/>
    <property type="evidence" value="ECO:0007669"/>
    <property type="project" value="UniProtKB-SubCell"/>
</dbReference>
<dbReference type="Gene3D" id="2.170.130.10">
    <property type="entry name" value="TonB-dependent receptor, plug domain"/>
    <property type="match status" value="1"/>
</dbReference>
<feature type="domain" description="Secretin/TonB short N-terminal" evidence="13">
    <location>
        <begin position="51"/>
        <end position="102"/>
    </location>
</feature>
<keyword evidence="8 10" id="KW-0472">Membrane</keyword>
<keyword evidence="7 11" id="KW-0798">TonB box</keyword>
<evidence type="ECO:0000256" key="8">
    <source>
        <dbReference type="ARBA" id="ARBA00023136"/>
    </source>
</evidence>
<dbReference type="OrthoDB" id="9760333at2"/>
<gene>
    <name evidence="14" type="ORF">CRD36_08705</name>
</gene>
<dbReference type="InParanoid" id="A0A2G4YR47"/>
<evidence type="ECO:0000256" key="2">
    <source>
        <dbReference type="ARBA" id="ARBA00022448"/>
    </source>
</evidence>
<evidence type="ECO:0000256" key="3">
    <source>
        <dbReference type="ARBA" id="ARBA00022452"/>
    </source>
</evidence>
<reference evidence="14 15" key="1">
    <citation type="submission" date="2017-10" db="EMBL/GenBank/DDBJ databases">
        <title>Frigbacter circumglobatus gen. nov. sp. nov., isolated from sediment cultured in situ.</title>
        <authorList>
            <person name="Zhao Z."/>
        </authorList>
    </citation>
    <scope>NUCLEOTIDE SEQUENCE [LARGE SCALE GENOMIC DNA]</scope>
    <source>
        <strain evidence="14 15">ZYL</strain>
    </source>
</reference>
<keyword evidence="4" id="KW-0410">Iron transport</keyword>
<evidence type="ECO:0000256" key="9">
    <source>
        <dbReference type="ARBA" id="ARBA00023237"/>
    </source>
</evidence>
<dbReference type="PANTHER" id="PTHR47234:SF2">
    <property type="entry name" value="TONB-DEPENDENT RECEPTOR"/>
    <property type="match status" value="1"/>
</dbReference>
<dbReference type="InterPro" id="IPR011662">
    <property type="entry name" value="Secretin/TonB_short_N"/>
</dbReference>
<dbReference type="PANTHER" id="PTHR47234">
    <property type="match status" value="1"/>
</dbReference>
<evidence type="ECO:0000256" key="10">
    <source>
        <dbReference type="PROSITE-ProRule" id="PRU01360"/>
    </source>
</evidence>
<keyword evidence="9 10" id="KW-0998">Cell outer membrane</keyword>
<evidence type="ECO:0000256" key="4">
    <source>
        <dbReference type="ARBA" id="ARBA00022496"/>
    </source>
</evidence>
<dbReference type="InterPro" id="IPR037066">
    <property type="entry name" value="Plug_dom_sf"/>
</dbReference>
<dbReference type="Pfam" id="PF00593">
    <property type="entry name" value="TonB_dep_Rec_b-barrel"/>
    <property type="match status" value="1"/>
</dbReference>
<keyword evidence="5 10" id="KW-0812">Transmembrane</keyword>
<dbReference type="InterPro" id="IPR000531">
    <property type="entry name" value="Beta-barrel_TonB"/>
</dbReference>
<feature type="signal peptide" evidence="12">
    <location>
        <begin position="1"/>
        <end position="24"/>
    </location>
</feature>
<proteinExistence type="inferred from homology"/>
<dbReference type="AlphaFoldDB" id="A0A2G4YR47"/>
<keyword evidence="2 10" id="KW-0813">Transport</keyword>
<accession>A0A2G4YR47</accession>
<dbReference type="Proteomes" id="UP000229730">
    <property type="component" value="Unassembled WGS sequence"/>
</dbReference>
<organism evidence="14 15">
    <name type="scientific">Paremcibacter congregatus</name>
    <dbReference type="NCBI Taxonomy" id="2043170"/>
    <lineage>
        <taxon>Bacteria</taxon>
        <taxon>Pseudomonadati</taxon>
        <taxon>Pseudomonadota</taxon>
        <taxon>Alphaproteobacteria</taxon>
        <taxon>Emcibacterales</taxon>
        <taxon>Emcibacteraceae</taxon>
        <taxon>Paremcibacter</taxon>
    </lineage>
</organism>
<comment type="similarity">
    <text evidence="10 11">Belongs to the TonB-dependent receptor family.</text>
</comment>
<dbReference type="InterPro" id="IPR012910">
    <property type="entry name" value="Plug_dom"/>
</dbReference>
<dbReference type="EMBL" id="PDEM01000020">
    <property type="protein sequence ID" value="PHZ84801.1"/>
    <property type="molecule type" value="Genomic_DNA"/>
</dbReference>
<evidence type="ECO:0000256" key="7">
    <source>
        <dbReference type="ARBA" id="ARBA00023077"/>
    </source>
</evidence>
<comment type="subcellular location">
    <subcellularLocation>
        <location evidence="1 10">Cell outer membrane</location>
        <topology evidence="1 10">Multi-pass membrane protein</topology>
    </subcellularLocation>
</comment>
<evidence type="ECO:0000256" key="6">
    <source>
        <dbReference type="ARBA" id="ARBA00023004"/>
    </source>
</evidence>
<evidence type="ECO:0000313" key="15">
    <source>
        <dbReference type="Proteomes" id="UP000229730"/>
    </source>
</evidence>
<dbReference type="SUPFAM" id="SSF56935">
    <property type="entry name" value="Porins"/>
    <property type="match status" value="1"/>
</dbReference>
<dbReference type="InterPro" id="IPR036942">
    <property type="entry name" value="Beta-barrel_TonB_sf"/>
</dbReference>